<name>A0A975NFL9_9BRAD</name>
<dbReference type="InterPro" id="IPR000835">
    <property type="entry name" value="HTH_MarR-typ"/>
</dbReference>
<sequence>MVTLQDAAASCACLKARKAARAVTRAYDRALRPSGLRVTQLNILGAAGVTGGAPLGKLADILGMERTTLTRNLQLIEREGLIKVVNVDGRTRNVMLTAAGNKRLTQALPLWENAQSELRRKLGARDWTAVQGALTTLARIAL</sequence>
<proteinExistence type="predicted"/>
<gene>
    <name evidence="2" type="ORF">KMZ29_06005</name>
</gene>
<evidence type="ECO:0000313" key="3">
    <source>
        <dbReference type="Proteomes" id="UP000680839"/>
    </source>
</evidence>
<evidence type="ECO:0000313" key="2">
    <source>
        <dbReference type="EMBL" id="QWG14238.1"/>
    </source>
</evidence>
<dbReference type="SMART" id="SM00347">
    <property type="entry name" value="HTH_MARR"/>
    <property type="match status" value="1"/>
</dbReference>
<dbReference type="InterPro" id="IPR036388">
    <property type="entry name" value="WH-like_DNA-bd_sf"/>
</dbReference>
<protein>
    <submittedName>
        <fullName evidence="2">MarR family winged helix-turn-helix transcriptional regulator</fullName>
    </submittedName>
</protein>
<dbReference type="GO" id="GO:0003700">
    <property type="term" value="F:DNA-binding transcription factor activity"/>
    <property type="evidence" value="ECO:0007669"/>
    <property type="project" value="InterPro"/>
</dbReference>
<dbReference type="SUPFAM" id="SSF46785">
    <property type="entry name" value="Winged helix' DNA-binding domain"/>
    <property type="match status" value="1"/>
</dbReference>
<dbReference type="Gene3D" id="1.10.10.10">
    <property type="entry name" value="Winged helix-like DNA-binding domain superfamily/Winged helix DNA-binding domain"/>
    <property type="match status" value="1"/>
</dbReference>
<organism evidence="2 3">
    <name type="scientific">Bradyrhizobium sediminis</name>
    <dbReference type="NCBI Taxonomy" id="2840469"/>
    <lineage>
        <taxon>Bacteria</taxon>
        <taxon>Pseudomonadati</taxon>
        <taxon>Pseudomonadota</taxon>
        <taxon>Alphaproteobacteria</taxon>
        <taxon>Hyphomicrobiales</taxon>
        <taxon>Nitrobacteraceae</taxon>
        <taxon>Bradyrhizobium</taxon>
    </lineage>
</organism>
<reference evidence="2" key="1">
    <citation type="submission" date="2021-06" db="EMBL/GenBank/DDBJ databases">
        <title>Bradyrhizobium sp. S2-20-1 Genome sequencing.</title>
        <authorList>
            <person name="Jin L."/>
        </authorList>
    </citation>
    <scope>NUCLEOTIDE SEQUENCE</scope>
    <source>
        <strain evidence="2">S2-20-1</strain>
    </source>
</reference>
<dbReference type="EMBL" id="CP076134">
    <property type="protein sequence ID" value="QWG14238.1"/>
    <property type="molecule type" value="Genomic_DNA"/>
</dbReference>
<dbReference type="AlphaFoldDB" id="A0A975NFL9"/>
<feature type="domain" description="HTH marR-type" evidence="1">
    <location>
        <begin position="29"/>
        <end position="127"/>
    </location>
</feature>
<evidence type="ECO:0000259" key="1">
    <source>
        <dbReference type="SMART" id="SM00347"/>
    </source>
</evidence>
<dbReference type="Proteomes" id="UP000680839">
    <property type="component" value="Chromosome"/>
</dbReference>
<dbReference type="InterPro" id="IPR036390">
    <property type="entry name" value="WH_DNA-bd_sf"/>
</dbReference>
<dbReference type="RefSeq" id="WP_215622873.1">
    <property type="nucleotide sequence ID" value="NZ_CP076134.1"/>
</dbReference>
<accession>A0A975NFL9</accession>